<dbReference type="CDD" id="cd00096">
    <property type="entry name" value="Ig"/>
    <property type="match status" value="1"/>
</dbReference>
<dbReference type="RefSeq" id="XP_065642781.1">
    <property type="nucleotide sequence ID" value="XM_065786709.1"/>
</dbReference>
<accession>A0ABM4B1V6</accession>
<reference evidence="4" key="2">
    <citation type="submission" date="2025-08" db="UniProtKB">
        <authorList>
            <consortium name="RefSeq"/>
        </authorList>
    </citation>
    <scope>IDENTIFICATION</scope>
</reference>
<dbReference type="GeneID" id="136074395"/>
<keyword evidence="3" id="KW-1185">Reference proteome</keyword>
<dbReference type="InterPro" id="IPR003961">
    <property type="entry name" value="FN3_dom"/>
</dbReference>
<dbReference type="InterPro" id="IPR036179">
    <property type="entry name" value="Ig-like_dom_sf"/>
</dbReference>
<dbReference type="PROSITE" id="PS50853">
    <property type="entry name" value="FN3"/>
    <property type="match status" value="1"/>
</dbReference>
<keyword evidence="1" id="KW-0812">Transmembrane</keyword>
<evidence type="ECO:0000259" key="2">
    <source>
        <dbReference type="PROSITE" id="PS50853"/>
    </source>
</evidence>
<organism evidence="3 4">
    <name type="scientific">Hydra vulgaris</name>
    <name type="common">Hydra</name>
    <name type="synonym">Hydra attenuata</name>
    <dbReference type="NCBI Taxonomy" id="6087"/>
    <lineage>
        <taxon>Eukaryota</taxon>
        <taxon>Metazoa</taxon>
        <taxon>Cnidaria</taxon>
        <taxon>Hydrozoa</taxon>
        <taxon>Hydroidolina</taxon>
        <taxon>Anthoathecata</taxon>
        <taxon>Aplanulata</taxon>
        <taxon>Hydridae</taxon>
        <taxon>Hydra</taxon>
    </lineage>
</organism>
<protein>
    <submittedName>
        <fullName evidence="4">Uncharacterized protein LOC136074395</fullName>
    </submittedName>
</protein>
<keyword evidence="1" id="KW-1133">Transmembrane helix</keyword>
<dbReference type="InterPro" id="IPR013783">
    <property type="entry name" value="Ig-like_fold"/>
</dbReference>
<dbReference type="SMART" id="SM00060">
    <property type="entry name" value="FN3"/>
    <property type="match status" value="1"/>
</dbReference>
<dbReference type="CDD" id="cd00063">
    <property type="entry name" value="FN3"/>
    <property type="match status" value="1"/>
</dbReference>
<proteinExistence type="predicted"/>
<dbReference type="InterPro" id="IPR036116">
    <property type="entry name" value="FN3_sf"/>
</dbReference>
<evidence type="ECO:0000313" key="3">
    <source>
        <dbReference type="Proteomes" id="UP001652625"/>
    </source>
</evidence>
<sequence>MRVSCGYISGSDLIELASRKGDTGSMTTTNQLPFGSRVEVVSFNNNRIVGFKINNVQKNDPIQYRCVAVVAQSDAPYSFQSPITSIQVLDRPSFVNCLNGLPAVVSNQDLQITCQVVGNPTPNLYCQLLSYTGSVLNTLPQAFSLQQNITQLSFKAVQPEASLITCIASNDMTGSAVISVPLVVKHPPFAPRSFDVTPSSKTSLHLTWTKIPQNETGTEFSYYIIEYYISRLGVLNKTAIKIQDDVSSSPKMHYNLIGLITEQYTIVIYGVNSYGSGPPITKDVYPSDINTQNETGAGFLYFHIEYYITRLGVFNKTAINVLEDRSSLPKMQYNLTGLIREQYTVVIFGINIHGKGPYLIMTANPSDVNVKSGAFKSSKGGIVGAVVGVIPAIFIVVYMQ</sequence>
<dbReference type="Gene3D" id="2.60.40.10">
    <property type="entry name" value="Immunoglobulins"/>
    <property type="match status" value="2"/>
</dbReference>
<feature type="transmembrane region" description="Helical" evidence="1">
    <location>
        <begin position="380"/>
        <end position="399"/>
    </location>
</feature>
<feature type="domain" description="Fibronectin type-III" evidence="2">
    <location>
        <begin position="190"/>
        <end position="294"/>
    </location>
</feature>
<name>A0ABM4B1V6_HYDVU</name>
<keyword evidence="1" id="KW-0472">Membrane</keyword>
<dbReference type="SUPFAM" id="SSF48726">
    <property type="entry name" value="Immunoglobulin"/>
    <property type="match status" value="1"/>
</dbReference>
<gene>
    <name evidence="4" type="primary">LOC136074395</name>
</gene>
<dbReference type="Pfam" id="PF00041">
    <property type="entry name" value="fn3"/>
    <property type="match status" value="1"/>
</dbReference>
<evidence type="ECO:0000256" key="1">
    <source>
        <dbReference type="SAM" id="Phobius"/>
    </source>
</evidence>
<reference evidence="3" key="1">
    <citation type="submission" date="2025-05" db="UniProtKB">
        <authorList>
            <consortium name="RefSeq"/>
        </authorList>
    </citation>
    <scope>NUCLEOTIDE SEQUENCE [LARGE SCALE GENOMIC DNA]</scope>
</reference>
<dbReference type="Proteomes" id="UP001652625">
    <property type="component" value="Chromosome 01"/>
</dbReference>
<dbReference type="SUPFAM" id="SSF49265">
    <property type="entry name" value="Fibronectin type III"/>
    <property type="match status" value="1"/>
</dbReference>
<evidence type="ECO:0000313" key="4">
    <source>
        <dbReference type="RefSeq" id="XP_065642781.1"/>
    </source>
</evidence>